<feature type="binding site" evidence="1">
    <location>
        <begin position="25"/>
        <end position="28"/>
    </location>
    <ligand>
        <name>substrate</name>
    </ligand>
</feature>
<dbReference type="GO" id="GO:0004751">
    <property type="term" value="F:ribose-5-phosphate isomerase activity"/>
    <property type="evidence" value="ECO:0007669"/>
    <property type="project" value="UniProtKB-EC"/>
</dbReference>
<feature type="binding site" evidence="1">
    <location>
        <begin position="80"/>
        <end position="83"/>
    </location>
    <ligand>
        <name>substrate</name>
    </ligand>
</feature>
<organism evidence="2 3">
    <name type="scientific">Clostridium simiarum</name>
    <dbReference type="NCBI Taxonomy" id="2841506"/>
    <lineage>
        <taxon>Bacteria</taxon>
        <taxon>Bacillati</taxon>
        <taxon>Bacillota</taxon>
        <taxon>Clostridia</taxon>
        <taxon>Eubacteriales</taxon>
        <taxon>Clostridiaceae</taxon>
        <taxon>Clostridium</taxon>
    </lineage>
</organism>
<dbReference type="HAMAP" id="MF_00170">
    <property type="entry name" value="Rib_5P_isom_A"/>
    <property type="match status" value="1"/>
</dbReference>
<keyword evidence="1 2" id="KW-0413">Isomerase</keyword>
<dbReference type="CDD" id="cd01398">
    <property type="entry name" value="RPI_A"/>
    <property type="match status" value="1"/>
</dbReference>
<dbReference type="PANTHER" id="PTHR11934:SF0">
    <property type="entry name" value="RIBOSE-5-PHOSPHATE ISOMERASE"/>
    <property type="match status" value="1"/>
</dbReference>
<name>A0ABS6F4L6_9CLOT</name>
<comment type="function">
    <text evidence="1">Catalyzes the reversible conversion of ribose-5-phosphate to ribulose 5-phosphate.</text>
</comment>
<dbReference type="InterPro" id="IPR004788">
    <property type="entry name" value="Ribose5P_isomerase_type_A"/>
</dbReference>
<evidence type="ECO:0000313" key="2">
    <source>
        <dbReference type="EMBL" id="MBU5592794.1"/>
    </source>
</evidence>
<comment type="catalytic activity">
    <reaction evidence="1">
        <text>aldehydo-D-ribose 5-phosphate = D-ribulose 5-phosphate</text>
        <dbReference type="Rhea" id="RHEA:14657"/>
        <dbReference type="ChEBI" id="CHEBI:58121"/>
        <dbReference type="ChEBI" id="CHEBI:58273"/>
        <dbReference type="EC" id="5.3.1.6"/>
    </reaction>
</comment>
<dbReference type="RefSeq" id="WP_216457521.1">
    <property type="nucleotide sequence ID" value="NZ_JAHLQL010000005.1"/>
</dbReference>
<reference evidence="2 3" key="1">
    <citation type="submission" date="2021-06" db="EMBL/GenBank/DDBJ databases">
        <authorList>
            <person name="Sun Q."/>
            <person name="Li D."/>
        </authorList>
    </citation>
    <scope>NUCLEOTIDE SEQUENCE [LARGE SCALE GENOMIC DNA]</scope>
    <source>
        <strain evidence="2 3">MSJ-4</strain>
    </source>
</reference>
<evidence type="ECO:0000313" key="3">
    <source>
        <dbReference type="Proteomes" id="UP000736583"/>
    </source>
</evidence>
<dbReference type="InterPro" id="IPR020672">
    <property type="entry name" value="Ribose5P_isomerase_typA_subgr"/>
</dbReference>
<sequence length="222" mass="24569">MNSKKVAGEKAVEFIKDGMTIGLGTGTTTYYTIVKLAEKVKDGLKVKAISTSNKTTELAEKLGIEIVPFNEVDYVDLTIDGADEVDNLLNGIKGGGGALLYEKLVAMSSKKVIWVVDNSKKVHCLGRFPLPVEVVPFAYNQIFNKLEELKLNPEIRKRDSNYYLTDGQHYIIDLFLNKIEDPYKLEKTLKSIPGVVETGLFLQIANTVIVGNGDQVQIIEKS</sequence>
<keyword evidence="3" id="KW-1185">Reference proteome</keyword>
<evidence type="ECO:0000256" key="1">
    <source>
        <dbReference type="HAMAP-Rule" id="MF_00170"/>
    </source>
</evidence>
<dbReference type="PANTHER" id="PTHR11934">
    <property type="entry name" value="RIBOSE-5-PHOSPHATE ISOMERASE"/>
    <property type="match status" value="1"/>
</dbReference>
<comment type="pathway">
    <text evidence="1">Carbohydrate degradation; pentose phosphate pathway; D-ribose 5-phosphate from D-ribulose 5-phosphate (non-oxidative stage): step 1/1.</text>
</comment>
<dbReference type="NCBIfam" id="NF001924">
    <property type="entry name" value="PRK00702.1"/>
    <property type="match status" value="1"/>
</dbReference>
<accession>A0ABS6F4L6</accession>
<gene>
    <name evidence="1 2" type="primary">rpiA</name>
    <name evidence="2" type="ORF">KQI89_13660</name>
</gene>
<dbReference type="NCBIfam" id="TIGR00021">
    <property type="entry name" value="rpiA"/>
    <property type="match status" value="1"/>
</dbReference>
<dbReference type="Proteomes" id="UP000736583">
    <property type="component" value="Unassembled WGS sequence"/>
</dbReference>
<dbReference type="EC" id="5.3.1.6" evidence="1"/>
<dbReference type="Pfam" id="PF06026">
    <property type="entry name" value="Rib_5-P_isom_A"/>
    <property type="match status" value="1"/>
</dbReference>
<dbReference type="EMBL" id="JAHLQL010000005">
    <property type="protein sequence ID" value="MBU5592794.1"/>
    <property type="molecule type" value="Genomic_DNA"/>
</dbReference>
<comment type="similarity">
    <text evidence="1">Belongs to the ribose 5-phosphate isomerase family.</text>
</comment>
<comment type="caution">
    <text evidence="2">The sequence shown here is derived from an EMBL/GenBank/DDBJ whole genome shotgun (WGS) entry which is preliminary data.</text>
</comment>
<proteinExistence type="inferred from homology"/>
<comment type="subunit">
    <text evidence="1">Homodimer.</text>
</comment>
<protein>
    <recommendedName>
        <fullName evidence="1">Ribose-5-phosphate isomerase A</fullName>
        <ecNumber evidence="1">5.3.1.6</ecNumber>
    </recommendedName>
    <alternativeName>
        <fullName evidence="1">Phosphoriboisomerase A</fullName>
        <shortName evidence="1">PRI</shortName>
    </alternativeName>
</protein>
<feature type="active site" description="Proton acceptor" evidence="1">
    <location>
        <position position="102"/>
    </location>
</feature>
<feature type="binding site" evidence="1">
    <location>
        <position position="120"/>
    </location>
    <ligand>
        <name>substrate</name>
    </ligand>
</feature>
<feature type="binding site" evidence="1">
    <location>
        <begin position="93"/>
        <end position="96"/>
    </location>
    <ligand>
        <name>substrate</name>
    </ligand>
</feature>